<evidence type="ECO:0000313" key="1">
    <source>
        <dbReference type="EMBL" id="MEC3863137.1"/>
    </source>
</evidence>
<dbReference type="Proteomes" id="UP001348149">
    <property type="component" value="Unassembled WGS sequence"/>
</dbReference>
<reference evidence="1 2" key="1">
    <citation type="submission" date="2024-01" db="EMBL/GenBank/DDBJ databases">
        <title>Mesobacterium rodlantinim sp. nov., isolated from shallow sea hydrothermal systems off Kueishantao Island.</title>
        <authorList>
            <person name="Su Z."/>
            <person name="Tang K."/>
        </authorList>
    </citation>
    <scope>NUCLEOTIDE SEQUENCE [LARGE SCALE GENOMIC DNA]</scope>
    <source>
        <strain evidence="1 2">TK19101</strain>
    </source>
</reference>
<dbReference type="Gene3D" id="3.40.50.300">
    <property type="entry name" value="P-loop containing nucleotide triphosphate hydrolases"/>
    <property type="match status" value="1"/>
</dbReference>
<gene>
    <name evidence="1" type="ORF">VK792_17730</name>
</gene>
<protein>
    <submittedName>
        <fullName evidence="1">Uncharacterized protein</fullName>
    </submittedName>
</protein>
<comment type="caution">
    <text evidence="1">The sequence shown here is derived from an EMBL/GenBank/DDBJ whole genome shotgun (WGS) entry which is preliminary data.</text>
</comment>
<evidence type="ECO:0000313" key="2">
    <source>
        <dbReference type="Proteomes" id="UP001348149"/>
    </source>
</evidence>
<dbReference type="InterPro" id="IPR027417">
    <property type="entry name" value="P-loop_NTPase"/>
</dbReference>
<sequence length="359" mass="39957">MDCILHIGTGKTGTSSLQRIFQENADSLLSQGYLYPIAGRQFDARKLPRHVGLRLAALPPDIEGNGLAVLLGLKSPEDRALYRDQFLADLDAELASHASAHSVIFSDEALYSFTEPEAVAGLKAILSARFRSVSVICYVRRPDRFLISGYSQYIKKGGTEDFDTYMAEGLVNGSYFPRLRCWIDAFGVQAVHLRCFEKRFLIGQDLVTDFLTTAGLISDDASAAWARTLQTYRMNDGLSAFGSEVLRRLNMTLADMSDEPRRRKCQTLFRNAASRAHTGKGPSVSPKLAQQIVDSFRDDHAALVSAFDLGPDRIYALEEILEESVSDTSLSDKREEDLHAAIEAILLQTRDRFRGLMFD</sequence>
<dbReference type="SUPFAM" id="SSF52540">
    <property type="entry name" value="P-loop containing nucleoside triphosphate hydrolases"/>
    <property type="match status" value="1"/>
</dbReference>
<proteinExistence type="predicted"/>
<name>A0ABU6HLA2_9RHOB</name>
<keyword evidence="2" id="KW-1185">Reference proteome</keyword>
<dbReference type="EMBL" id="JAYLLH010000038">
    <property type="protein sequence ID" value="MEC3863137.1"/>
    <property type="molecule type" value="Genomic_DNA"/>
</dbReference>
<organism evidence="1 2">
    <name type="scientific">Mesobacterium hydrothermale</name>
    <dbReference type="NCBI Taxonomy" id="3111907"/>
    <lineage>
        <taxon>Bacteria</taxon>
        <taxon>Pseudomonadati</taxon>
        <taxon>Pseudomonadota</taxon>
        <taxon>Alphaproteobacteria</taxon>
        <taxon>Rhodobacterales</taxon>
        <taxon>Roseobacteraceae</taxon>
        <taxon>Mesobacterium</taxon>
    </lineage>
</organism>
<dbReference type="RefSeq" id="WP_326299205.1">
    <property type="nucleotide sequence ID" value="NZ_JAYLLH010000038.1"/>
</dbReference>
<accession>A0ABU6HLA2</accession>